<dbReference type="RefSeq" id="WP_132014005.1">
    <property type="nucleotide sequence ID" value="NZ_SLUN01000009.1"/>
</dbReference>
<dbReference type="Proteomes" id="UP000295008">
    <property type="component" value="Unassembled WGS sequence"/>
</dbReference>
<dbReference type="PANTHER" id="PTHR46112">
    <property type="entry name" value="AMINOPEPTIDASE"/>
    <property type="match status" value="1"/>
</dbReference>
<dbReference type="PANTHER" id="PTHR46112:SF2">
    <property type="entry name" value="XAA-PRO AMINOPEPTIDASE P-RELATED"/>
    <property type="match status" value="1"/>
</dbReference>
<feature type="domain" description="Peptidase M24" evidence="2">
    <location>
        <begin position="146"/>
        <end position="378"/>
    </location>
</feature>
<keyword evidence="4" id="KW-0031">Aminopeptidase</keyword>
<dbReference type="OrthoDB" id="9806388at2"/>
<dbReference type="AlphaFoldDB" id="A0A4R1RVP6"/>
<sequence>MAFAILEYQDRLKRLRQALAEQGADLALLSQNSDIYYYSGSVAPLYLAVPALAEPFLLARKAEQRIREEAAHLPLELFQSTKDLKAILERRGLGRTRRIGFTLDTISYASVSRWLALFEAAEPVDLSWEIRAARWVKSKAEIAVLARAGAIMAELPEWVRASFRPGISELELSAMLEGSMRSRGHAGLVRCRREGIEMGMGVCSAGASALAGTKFDGVCAGAGTAPAVPYGACGKRIQPGEPVVLDYAFNLEGYHIDQTRLCCWGEPPAAVREAYAAMLQVEQRALATMRPGAGWGEVYDAACRLAAELGYEREFMGLGAEKVRFVGHGIGLELDEPPFLALKQERRLEAGMVAAVEPKVSLPGVGVIGIEDTVVVRENGVELLTTCAPEMIIIPHP</sequence>
<dbReference type="InterPro" id="IPR000994">
    <property type="entry name" value="Pept_M24"/>
</dbReference>
<protein>
    <submittedName>
        <fullName evidence="4">Xaa-Pro aminopeptidase</fullName>
    </submittedName>
</protein>
<keyword evidence="4" id="KW-0378">Hydrolase</keyword>
<dbReference type="InterPro" id="IPR050659">
    <property type="entry name" value="Peptidase_M24B"/>
</dbReference>
<name>A0A4R1RVP6_HYDET</name>
<evidence type="ECO:0000256" key="1">
    <source>
        <dbReference type="SAM" id="Coils"/>
    </source>
</evidence>
<dbReference type="Gene3D" id="3.90.230.10">
    <property type="entry name" value="Creatinase/methionine aminopeptidase superfamily"/>
    <property type="match status" value="1"/>
</dbReference>
<dbReference type="Pfam" id="PF00557">
    <property type="entry name" value="Peptidase_M24"/>
    <property type="match status" value="1"/>
</dbReference>
<dbReference type="InterPro" id="IPR036005">
    <property type="entry name" value="Creatinase/aminopeptidase-like"/>
</dbReference>
<dbReference type="EMBL" id="SLUN01000009">
    <property type="protein sequence ID" value="TCL70728.1"/>
    <property type="molecule type" value="Genomic_DNA"/>
</dbReference>
<dbReference type="SUPFAM" id="SSF55920">
    <property type="entry name" value="Creatinase/aminopeptidase"/>
    <property type="match status" value="1"/>
</dbReference>
<evidence type="ECO:0000313" key="5">
    <source>
        <dbReference type="Proteomes" id="UP000295008"/>
    </source>
</evidence>
<dbReference type="SUPFAM" id="SSF53092">
    <property type="entry name" value="Creatinase/prolidase N-terminal domain"/>
    <property type="match status" value="1"/>
</dbReference>
<keyword evidence="5" id="KW-1185">Reference proteome</keyword>
<dbReference type="InterPro" id="IPR000587">
    <property type="entry name" value="Creatinase_N"/>
</dbReference>
<organism evidence="4 5">
    <name type="scientific">Hydrogenispora ethanolica</name>
    <dbReference type="NCBI Taxonomy" id="1082276"/>
    <lineage>
        <taxon>Bacteria</taxon>
        <taxon>Bacillati</taxon>
        <taxon>Bacillota</taxon>
        <taxon>Hydrogenispora</taxon>
    </lineage>
</organism>
<evidence type="ECO:0000259" key="3">
    <source>
        <dbReference type="Pfam" id="PF01321"/>
    </source>
</evidence>
<dbReference type="Gene3D" id="3.40.350.10">
    <property type="entry name" value="Creatinase/prolidase N-terminal domain"/>
    <property type="match status" value="1"/>
</dbReference>
<gene>
    <name evidence="4" type="ORF">EDC14_100945</name>
</gene>
<dbReference type="InterPro" id="IPR029149">
    <property type="entry name" value="Creatin/AminoP/Spt16_N"/>
</dbReference>
<keyword evidence="4" id="KW-0645">Protease</keyword>
<feature type="coiled-coil region" evidence="1">
    <location>
        <begin position="5"/>
        <end position="32"/>
    </location>
</feature>
<keyword evidence="1" id="KW-0175">Coiled coil</keyword>
<reference evidence="4 5" key="1">
    <citation type="submission" date="2019-03" db="EMBL/GenBank/DDBJ databases">
        <title>Genomic Encyclopedia of Type Strains, Phase IV (KMG-IV): sequencing the most valuable type-strain genomes for metagenomic binning, comparative biology and taxonomic classification.</title>
        <authorList>
            <person name="Goeker M."/>
        </authorList>
    </citation>
    <scope>NUCLEOTIDE SEQUENCE [LARGE SCALE GENOMIC DNA]</scope>
    <source>
        <strain evidence="4 5">LX-B</strain>
    </source>
</reference>
<accession>A0A4R1RVP6</accession>
<dbReference type="CDD" id="cd01066">
    <property type="entry name" value="APP_MetAP"/>
    <property type="match status" value="1"/>
</dbReference>
<comment type="caution">
    <text evidence="4">The sequence shown here is derived from an EMBL/GenBank/DDBJ whole genome shotgun (WGS) entry which is preliminary data.</text>
</comment>
<dbReference type="GO" id="GO:0004177">
    <property type="term" value="F:aminopeptidase activity"/>
    <property type="evidence" value="ECO:0007669"/>
    <property type="project" value="UniProtKB-KW"/>
</dbReference>
<evidence type="ECO:0000313" key="4">
    <source>
        <dbReference type="EMBL" id="TCL70728.1"/>
    </source>
</evidence>
<evidence type="ECO:0000259" key="2">
    <source>
        <dbReference type="Pfam" id="PF00557"/>
    </source>
</evidence>
<dbReference type="Pfam" id="PF01321">
    <property type="entry name" value="Creatinase_N"/>
    <property type="match status" value="1"/>
</dbReference>
<feature type="domain" description="Creatinase N-terminal" evidence="3">
    <location>
        <begin position="11"/>
        <end position="135"/>
    </location>
</feature>
<proteinExistence type="predicted"/>